<organism evidence="1 2">
    <name type="scientific">Taklimakanibacter albus</name>
    <dbReference type="NCBI Taxonomy" id="2800327"/>
    <lineage>
        <taxon>Bacteria</taxon>
        <taxon>Pseudomonadati</taxon>
        <taxon>Pseudomonadota</taxon>
        <taxon>Alphaproteobacteria</taxon>
        <taxon>Hyphomicrobiales</taxon>
        <taxon>Aestuariivirgaceae</taxon>
        <taxon>Taklimakanibacter</taxon>
    </lineage>
</organism>
<dbReference type="EMBL" id="JAENHL010000008">
    <property type="protein sequence ID" value="MBK1870035.1"/>
    <property type="molecule type" value="Genomic_DNA"/>
</dbReference>
<keyword evidence="2" id="KW-1185">Reference proteome</keyword>
<accession>A0ACC5RBI8</accession>
<comment type="caution">
    <text evidence="1">The sequence shown here is derived from an EMBL/GenBank/DDBJ whole genome shotgun (WGS) entry which is preliminary data.</text>
</comment>
<proteinExistence type="predicted"/>
<evidence type="ECO:0000313" key="1">
    <source>
        <dbReference type="EMBL" id="MBK1870035.1"/>
    </source>
</evidence>
<sequence>MARLVIVSNRVPVPAKKREQQAGGLAVVLEEALKGDVLWFGWSGRRSAEASAEPVFATRGSTTFATIDLSEADYRDYYAGFANRSLWPLLHYRTGLVAFLRDEYQGYRATNRKFAAALMPLLRPDDIIWIHDYHLIPLGHYLRELGCRQKIGFFLHIPFPPLSVFDILPPARELIGDLATYDVVGFQTHEDRDNFQGCAGRLLAGEQRAHAVSASVAIPVGIDGKAFAQMAKTSRMTAESHRLKHSLVGRKLIIGADRLDYSKGLPQRFEAYSELLETHAQYREKVSFLQIAPRSREDVSEYRDLKRSLDRLTGKINGKFAEFDWVPLRYMTHGLSRKLLAGFFRMAAIGLVTPLRDGMNLVAMEYIAAQDPEDPGVLVLSRFAGAAASLDAALVVNPFDTSAVAEAIHQGLMMPKEERRARWLSLMDRIEQDSAASWCRRFLARLSDTKLRAVS</sequence>
<reference evidence="1" key="1">
    <citation type="submission" date="2021-01" db="EMBL/GenBank/DDBJ databases">
        <authorList>
            <person name="Sun Q."/>
        </authorList>
    </citation>
    <scope>NUCLEOTIDE SEQUENCE</scope>
    <source>
        <strain evidence="1">YIM B02566</strain>
    </source>
</reference>
<dbReference type="Proteomes" id="UP000616151">
    <property type="component" value="Unassembled WGS sequence"/>
</dbReference>
<name>A0ACC5RBI8_9HYPH</name>
<evidence type="ECO:0000313" key="2">
    <source>
        <dbReference type="Proteomes" id="UP000616151"/>
    </source>
</evidence>
<protein>
    <submittedName>
        <fullName evidence="1">Trehalose-6-phosphate synthase</fullName>
    </submittedName>
</protein>
<gene>
    <name evidence="1" type="ORF">JHL16_26960</name>
</gene>